<dbReference type="EMBL" id="CP023521">
    <property type="protein sequence ID" value="ATF83150.1"/>
    <property type="molecule type" value="Genomic_DNA"/>
</dbReference>
<dbReference type="Proteomes" id="UP000218103">
    <property type="component" value="Chromosome 2"/>
</dbReference>
<accession>A0ABN5D9C0</accession>
<name>A0ABN5D9C0_BURCE</name>
<organism evidence="2 3">
    <name type="scientific">Burkholderia cepacia</name>
    <name type="common">Pseudomonas cepacia</name>
    <dbReference type="NCBI Taxonomy" id="292"/>
    <lineage>
        <taxon>Bacteria</taxon>
        <taxon>Pseudomonadati</taxon>
        <taxon>Pseudomonadota</taxon>
        <taxon>Betaproteobacteria</taxon>
        <taxon>Burkholderiales</taxon>
        <taxon>Burkholderiaceae</taxon>
        <taxon>Burkholderia</taxon>
        <taxon>Burkholderia cepacia complex</taxon>
    </lineage>
</organism>
<evidence type="ECO:0000256" key="1">
    <source>
        <dbReference type="SAM" id="MobiDB-lite"/>
    </source>
</evidence>
<reference evidence="3" key="1">
    <citation type="submission" date="2017-09" db="EMBL/GenBank/DDBJ databases">
        <title>FDA dAtabase for Regulatory Grade micrObial Sequences (FDA-ARGOS): Supporting development and validation of Infectious Disease Dx tests.</title>
        <authorList>
            <person name="Minogue T."/>
            <person name="Wolcott M."/>
            <person name="Wasieloski L."/>
            <person name="Aguilar W."/>
            <person name="Moore D."/>
            <person name="Tallon L.J."/>
            <person name="Sadzewicz L."/>
            <person name="Ott S."/>
            <person name="Zhao X."/>
            <person name="Nagaraj S."/>
            <person name="Vavikolanu K."/>
            <person name="Aluvathingal J."/>
            <person name="Nadendla S."/>
            <person name="Sichtig H."/>
        </authorList>
    </citation>
    <scope>NUCLEOTIDE SEQUENCE [LARGE SCALE GENOMIC DNA]</scope>
    <source>
        <strain evidence="3">FDAARGOS_388</strain>
    </source>
</reference>
<evidence type="ECO:0000313" key="3">
    <source>
        <dbReference type="Proteomes" id="UP000218103"/>
    </source>
</evidence>
<evidence type="ECO:0000313" key="2">
    <source>
        <dbReference type="EMBL" id="ATF83150.1"/>
    </source>
</evidence>
<keyword evidence="3" id="KW-1185">Reference proteome</keyword>
<proteinExistence type="predicted"/>
<gene>
    <name evidence="2" type="ORF">CO711_39015</name>
</gene>
<protein>
    <submittedName>
        <fullName evidence="2">Uncharacterized protein</fullName>
    </submittedName>
</protein>
<sequence>MTERVGYGDCGDATSKAAQPPRFATVPSAPGFGFPMWPNDAWECHIARDIARERRGRHAAGDAL</sequence>
<feature type="region of interest" description="Disordered" evidence="1">
    <location>
        <begin position="1"/>
        <end position="24"/>
    </location>
</feature>